<comment type="caution">
    <text evidence="7">The sequence shown here is derived from an EMBL/GenBank/DDBJ whole genome shotgun (WGS) entry which is preliminary data.</text>
</comment>
<dbReference type="SUPFAM" id="SSF103473">
    <property type="entry name" value="MFS general substrate transporter"/>
    <property type="match status" value="1"/>
</dbReference>
<evidence type="ECO:0000256" key="3">
    <source>
        <dbReference type="ARBA" id="ARBA00022989"/>
    </source>
</evidence>
<feature type="transmembrane region" description="Helical" evidence="5">
    <location>
        <begin position="168"/>
        <end position="189"/>
    </location>
</feature>
<dbReference type="OrthoDB" id="6100430at2759"/>
<reference evidence="7 8" key="1">
    <citation type="journal article" date="2017" name="Nat. Ecol. Evol.">
        <title>Scallop genome provides insights into evolution of bilaterian karyotype and development.</title>
        <authorList>
            <person name="Wang S."/>
            <person name="Zhang J."/>
            <person name="Jiao W."/>
            <person name="Li J."/>
            <person name="Xun X."/>
            <person name="Sun Y."/>
            <person name="Guo X."/>
            <person name="Huan P."/>
            <person name="Dong B."/>
            <person name="Zhang L."/>
            <person name="Hu X."/>
            <person name="Sun X."/>
            <person name="Wang J."/>
            <person name="Zhao C."/>
            <person name="Wang Y."/>
            <person name="Wang D."/>
            <person name="Huang X."/>
            <person name="Wang R."/>
            <person name="Lv J."/>
            <person name="Li Y."/>
            <person name="Zhang Z."/>
            <person name="Liu B."/>
            <person name="Lu W."/>
            <person name="Hui Y."/>
            <person name="Liang J."/>
            <person name="Zhou Z."/>
            <person name="Hou R."/>
            <person name="Li X."/>
            <person name="Liu Y."/>
            <person name="Li H."/>
            <person name="Ning X."/>
            <person name="Lin Y."/>
            <person name="Zhao L."/>
            <person name="Xing Q."/>
            <person name="Dou J."/>
            <person name="Li Y."/>
            <person name="Mao J."/>
            <person name="Guo H."/>
            <person name="Dou H."/>
            <person name="Li T."/>
            <person name="Mu C."/>
            <person name="Jiang W."/>
            <person name="Fu Q."/>
            <person name="Fu X."/>
            <person name="Miao Y."/>
            <person name="Liu J."/>
            <person name="Yu Q."/>
            <person name="Li R."/>
            <person name="Liao H."/>
            <person name="Li X."/>
            <person name="Kong Y."/>
            <person name="Jiang Z."/>
            <person name="Chourrout D."/>
            <person name="Li R."/>
            <person name="Bao Z."/>
        </authorList>
    </citation>
    <scope>NUCLEOTIDE SEQUENCE [LARGE SCALE GENOMIC DNA]</scope>
    <source>
        <strain evidence="7 8">PY_sf001</strain>
    </source>
</reference>
<name>A0A210QLH6_MIZYE</name>
<keyword evidence="3 5" id="KW-1133">Transmembrane helix</keyword>
<proteinExistence type="predicted"/>
<evidence type="ECO:0000256" key="1">
    <source>
        <dbReference type="ARBA" id="ARBA00004141"/>
    </source>
</evidence>
<feature type="transmembrane region" description="Helical" evidence="5">
    <location>
        <begin position="440"/>
        <end position="460"/>
    </location>
</feature>
<dbReference type="Pfam" id="PF07690">
    <property type="entry name" value="MFS_1"/>
    <property type="match status" value="1"/>
</dbReference>
<feature type="transmembrane region" description="Helical" evidence="5">
    <location>
        <begin position="472"/>
        <end position="492"/>
    </location>
</feature>
<evidence type="ECO:0000256" key="5">
    <source>
        <dbReference type="SAM" id="Phobius"/>
    </source>
</evidence>
<keyword evidence="4 5" id="KW-0472">Membrane</keyword>
<organism evidence="7 8">
    <name type="scientific">Mizuhopecten yessoensis</name>
    <name type="common">Japanese scallop</name>
    <name type="synonym">Patinopecten yessoensis</name>
    <dbReference type="NCBI Taxonomy" id="6573"/>
    <lineage>
        <taxon>Eukaryota</taxon>
        <taxon>Metazoa</taxon>
        <taxon>Spiralia</taxon>
        <taxon>Lophotrochozoa</taxon>
        <taxon>Mollusca</taxon>
        <taxon>Bivalvia</taxon>
        <taxon>Autobranchia</taxon>
        <taxon>Pteriomorphia</taxon>
        <taxon>Pectinida</taxon>
        <taxon>Pectinoidea</taxon>
        <taxon>Pectinidae</taxon>
        <taxon>Mizuhopecten</taxon>
    </lineage>
</organism>
<feature type="transmembrane region" description="Helical" evidence="5">
    <location>
        <begin position="219"/>
        <end position="242"/>
    </location>
</feature>
<evidence type="ECO:0000313" key="7">
    <source>
        <dbReference type="EMBL" id="OWF49592.1"/>
    </source>
</evidence>
<evidence type="ECO:0000259" key="6">
    <source>
        <dbReference type="PROSITE" id="PS50850"/>
    </source>
</evidence>
<feature type="transmembrane region" description="Helical" evidence="5">
    <location>
        <begin position="411"/>
        <end position="428"/>
    </location>
</feature>
<sequence>MDTPLHVDTIWNSLRPLGNYQRCQIAYLLFMVMFQIAAVVLNFVLYGHVPDFKCNPLHEPLSTYGLPDAGENRTSYEVTYGKCEISVVTNTTNGTLLGTSTLSCKEGYFFDKTEGTTIISEWNLVCDQSGVGELGQTLVMAGQIVGATLFTSLADRYGRKPVFVSTHLLLFIMSLSLTFVPTFVVFAIMRFVIGALQQGMGLAMSIMTLEIVPQEHRGAVGALGQFAWTAFVVILAGIGYFMRNLSWRYIQLVTALASFHALASYWIVDESLRWLIANNRKDEAMKVIQRVARINKVSKAQVAEVMLLLSDGHEPGNRVSCNSRSEGLQPLNGHVVSPLQDVSDDTQDDTYTIATRMSDSSDKTNVIDLFRHRLLLKHSLILWFVWCTNSLTYFGLYLTSSSLTGNRHLNFFLNGLVELPGAFLYALLVNRLGRKRCCVLFHAVTGVALILSVVLLQIAGDNANSSLSILSTVLNYVGKLGIAASFALLFLYTPELYPTNLRNIGLGICSAAARIGGMIAPYSNIFASYVIWGPGVAFGICCILVAFLTLLLPETNGKELPQTVEDYNDWVKRKPKAAQTI</sequence>
<feature type="transmembrane region" description="Helical" evidence="5">
    <location>
        <begin position="25"/>
        <end position="46"/>
    </location>
</feature>
<dbReference type="CDD" id="cd17317">
    <property type="entry name" value="MFS_SLC22"/>
    <property type="match status" value="1"/>
</dbReference>
<accession>A0A210QLH6</accession>
<dbReference type="InterPro" id="IPR036259">
    <property type="entry name" value="MFS_trans_sf"/>
</dbReference>
<feature type="transmembrane region" description="Helical" evidence="5">
    <location>
        <begin position="529"/>
        <end position="552"/>
    </location>
</feature>
<evidence type="ECO:0000256" key="2">
    <source>
        <dbReference type="ARBA" id="ARBA00022692"/>
    </source>
</evidence>
<dbReference type="EMBL" id="NEDP02003058">
    <property type="protein sequence ID" value="OWF49592.1"/>
    <property type="molecule type" value="Genomic_DNA"/>
</dbReference>
<dbReference type="GO" id="GO:0022857">
    <property type="term" value="F:transmembrane transporter activity"/>
    <property type="evidence" value="ECO:0007669"/>
    <property type="project" value="InterPro"/>
</dbReference>
<comment type="subcellular location">
    <subcellularLocation>
        <location evidence="1">Membrane</location>
        <topology evidence="1">Multi-pass membrane protein</topology>
    </subcellularLocation>
</comment>
<dbReference type="PROSITE" id="PS50850">
    <property type="entry name" value="MFS"/>
    <property type="match status" value="1"/>
</dbReference>
<evidence type="ECO:0000256" key="4">
    <source>
        <dbReference type="ARBA" id="ARBA00023136"/>
    </source>
</evidence>
<keyword evidence="8" id="KW-1185">Reference proteome</keyword>
<gene>
    <name evidence="7" type="ORF">KP79_PYT15380</name>
</gene>
<feature type="transmembrane region" description="Helical" evidence="5">
    <location>
        <begin position="380"/>
        <end position="399"/>
    </location>
</feature>
<protein>
    <submittedName>
        <fullName evidence="7">Organic cation transporter protein</fullName>
    </submittedName>
</protein>
<dbReference type="InterPro" id="IPR020846">
    <property type="entry name" value="MFS_dom"/>
</dbReference>
<evidence type="ECO:0000313" key="8">
    <source>
        <dbReference type="Proteomes" id="UP000242188"/>
    </source>
</evidence>
<dbReference type="PANTHER" id="PTHR24064">
    <property type="entry name" value="SOLUTE CARRIER FAMILY 22 MEMBER"/>
    <property type="match status" value="1"/>
</dbReference>
<dbReference type="InterPro" id="IPR011701">
    <property type="entry name" value="MFS"/>
</dbReference>
<dbReference type="Proteomes" id="UP000242188">
    <property type="component" value="Unassembled WGS sequence"/>
</dbReference>
<dbReference type="Gene3D" id="1.20.1250.20">
    <property type="entry name" value="MFS general substrate transporter like domains"/>
    <property type="match status" value="1"/>
</dbReference>
<feature type="transmembrane region" description="Helical" evidence="5">
    <location>
        <begin position="504"/>
        <end position="523"/>
    </location>
</feature>
<feature type="domain" description="Major facilitator superfamily (MFS) profile" evidence="6">
    <location>
        <begin position="86"/>
        <end position="557"/>
    </location>
</feature>
<keyword evidence="2 5" id="KW-0812">Transmembrane</keyword>
<dbReference type="GO" id="GO:0016020">
    <property type="term" value="C:membrane"/>
    <property type="evidence" value="ECO:0007669"/>
    <property type="project" value="UniProtKB-SubCell"/>
</dbReference>
<dbReference type="AlphaFoldDB" id="A0A210QLH6"/>